<keyword evidence="7 8" id="KW-0807">Transducer</keyword>
<proteinExistence type="inferred from homology"/>
<dbReference type="GO" id="GO:0008049">
    <property type="term" value="P:male courtship behavior"/>
    <property type="evidence" value="ECO:0007669"/>
    <property type="project" value="TreeGrafter"/>
</dbReference>
<comment type="function">
    <text evidence="8">Gustatory receptor which mediates acceptance or avoidance behavior, depending on its substrates.</text>
</comment>
<dbReference type="PANTHER" id="PTHR21143:SF133">
    <property type="entry name" value="GUSTATORY AND PHEROMONE RECEPTOR 32A-RELATED"/>
    <property type="match status" value="1"/>
</dbReference>
<feature type="transmembrane region" description="Helical" evidence="8">
    <location>
        <begin position="145"/>
        <end position="167"/>
    </location>
</feature>
<comment type="subcellular location">
    <subcellularLocation>
        <location evidence="1 8">Cell membrane</location>
        <topology evidence="1 8">Multi-pass membrane protein</topology>
    </subcellularLocation>
</comment>
<dbReference type="InterPro" id="IPR013604">
    <property type="entry name" value="7TM_chemorcpt"/>
</dbReference>
<feature type="transmembrane region" description="Helical" evidence="8">
    <location>
        <begin position="70"/>
        <end position="87"/>
    </location>
</feature>
<dbReference type="EMBL" id="JALNTZ010000006">
    <property type="protein sequence ID" value="KAJ3648630.1"/>
    <property type="molecule type" value="Genomic_DNA"/>
</dbReference>
<keyword evidence="4 8" id="KW-1133">Transmembrane helix</keyword>
<feature type="transmembrane region" description="Helical" evidence="8">
    <location>
        <begin position="119"/>
        <end position="139"/>
    </location>
</feature>
<dbReference type="PANTHER" id="PTHR21143">
    <property type="entry name" value="INVERTEBRATE GUSTATORY RECEPTOR"/>
    <property type="match status" value="1"/>
</dbReference>
<dbReference type="AlphaFoldDB" id="A0AA38I3V2"/>
<feature type="transmembrane region" description="Helical" evidence="8">
    <location>
        <begin position="37"/>
        <end position="58"/>
    </location>
</feature>
<dbReference type="GO" id="GO:0043025">
    <property type="term" value="C:neuronal cell body"/>
    <property type="evidence" value="ECO:0007669"/>
    <property type="project" value="TreeGrafter"/>
</dbReference>
<dbReference type="GO" id="GO:0007165">
    <property type="term" value="P:signal transduction"/>
    <property type="evidence" value="ECO:0007669"/>
    <property type="project" value="UniProtKB-KW"/>
</dbReference>
<evidence type="ECO:0000256" key="5">
    <source>
        <dbReference type="ARBA" id="ARBA00023136"/>
    </source>
</evidence>
<organism evidence="9 10">
    <name type="scientific">Zophobas morio</name>
    <dbReference type="NCBI Taxonomy" id="2755281"/>
    <lineage>
        <taxon>Eukaryota</taxon>
        <taxon>Metazoa</taxon>
        <taxon>Ecdysozoa</taxon>
        <taxon>Arthropoda</taxon>
        <taxon>Hexapoda</taxon>
        <taxon>Insecta</taxon>
        <taxon>Pterygota</taxon>
        <taxon>Neoptera</taxon>
        <taxon>Endopterygota</taxon>
        <taxon>Coleoptera</taxon>
        <taxon>Polyphaga</taxon>
        <taxon>Cucujiformia</taxon>
        <taxon>Tenebrionidae</taxon>
        <taxon>Zophobas</taxon>
    </lineage>
</organism>
<gene>
    <name evidence="9" type="ORF">Zmor_020421</name>
</gene>
<keyword evidence="5 8" id="KW-0472">Membrane</keyword>
<dbReference type="GO" id="GO:0030424">
    <property type="term" value="C:axon"/>
    <property type="evidence" value="ECO:0007669"/>
    <property type="project" value="TreeGrafter"/>
</dbReference>
<dbReference type="GO" id="GO:0030425">
    <property type="term" value="C:dendrite"/>
    <property type="evidence" value="ECO:0007669"/>
    <property type="project" value="TreeGrafter"/>
</dbReference>
<evidence type="ECO:0000256" key="6">
    <source>
        <dbReference type="ARBA" id="ARBA00023170"/>
    </source>
</evidence>
<comment type="caution">
    <text evidence="9">The sequence shown here is derived from an EMBL/GenBank/DDBJ whole genome shotgun (WGS) entry which is preliminary data.</text>
</comment>
<feature type="transmembrane region" description="Helical" evidence="8">
    <location>
        <begin position="353"/>
        <end position="373"/>
    </location>
</feature>
<accession>A0AA38I3V2</accession>
<evidence type="ECO:0000313" key="10">
    <source>
        <dbReference type="Proteomes" id="UP001168821"/>
    </source>
</evidence>
<evidence type="ECO:0000256" key="7">
    <source>
        <dbReference type="ARBA" id="ARBA00023224"/>
    </source>
</evidence>
<keyword evidence="10" id="KW-1185">Reference proteome</keyword>
<evidence type="ECO:0000313" key="9">
    <source>
        <dbReference type="EMBL" id="KAJ3648630.1"/>
    </source>
</evidence>
<sequence>MSLLENTPTYLKYTYKLLGIVQFSYNSLPSSNIIHRLCCLPFYLYIVYLIVLYNVAILKKGSVDGLIDRIVNYNNILFFGIYFFCCIRRCNKLKFLLIRVKKIEIPFVSPILSPKWLKWNVISLLVVFLVNTPFIPFMLNTPQSVIYLYYAPVFLASFEIFFLNDLLDTFFQKFKLINQQLHREIFSVSLFELFPLTKIEKINALEAEETKFRMEQIQSLSHYHYDLVKLSQKMAKHFEITLITALILWFETVIETAYYIVYMILHGKPNLVIYGVNFAYISVEFWWFFCLIWSFSRVADEANKTGTFVHDVWNKYAVAGRTDKRIRYLQLFSVRLLNTRLQFTAMDFFNFDWTFGHMVIAAVTTYVVILVQFRF</sequence>
<dbReference type="GO" id="GO:0050909">
    <property type="term" value="P:sensory perception of taste"/>
    <property type="evidence" value="ECO:0007669"/>
    <property type="project" value="InterPro"/>
</dbReference>
<feature type="transmembrane region" description="Helical" evidence="8">
    <location>
        <begin position="240"/>
        <end position="265"/>
    </location>
</feature>
<reference evidence="9" key="1">
    <citation type="journal article" date="2023" name="G3 (Bethesda)">
        <title>Whole genome assemblies of Zophobas morio and Tenebrio molitor.</title>
        <authorList>
            <person name="Kaur S."/>
            <person name="Stinson S.A."/>
            <person name="diCenzo G.C."/>
        </authorList>
    </citation>
    <scope>NUCLEOTIDE SEQUENCE</scope>
    <source>
        <strain evidence="9">QUZm001</strain>
    </source>
</reference>
<dbReference type="GO" id="GO:0007635">
    <property type="term" value="P:chemosensory behavior"/>
    <property type="evidence" value="ECO:0007669"/>
    <property type="project" value="TreeGrafter"/>
</dbReference>
<keyword evidence="3 8" id="KW-0812">Transmembrane</keyword>
<evidence type="ECO:0000256" key="3">
    <source>
        <dbReference type="ARBA" id="ARBA00022692"/>
    </source>
</evidence>
<name>A0AA38I3V2_9CUCU</name>
<evidence type="ECO:0000256" key="4">
    <source>
        <dbReference type="ARBA" id="ARBA00022989"/>
    </source>
</evidence>
<dbReference type="Pfam" id="PF08395">
    <property type="entry name" value="7tm_7"/>
    <property type="match status" value="1"/>
</dbReference>
<evidence type="ECO:0000256" key="2">
    <source>
        <dbReference type="ARBA" id="ARBA00022475"/>
    </source>
</evidence>
<evidence type="ECO:0000256" key="1">
    <source>
        <dbReference type="ARBA" id="ARBA00004651"/>
    </source>
</evidence>
<dbReference type="Proteomes" id="UP001168821">
    <property type="component" value="Unassembled WGS sequence"/>
</dbReference>
<evidence type="ECO:0000256" key="8">
    <source>
        <dbReference type="RuleBase" id="RU363108"/>
    </source>
</evidence>
<dbReference type="GO" id="GO:0005886">
    <property type="term" value="C:plasma membrane"/>
    <property type="evidence" value="ECO:0007669"/>
    <property type="project" value="UniProtKB-SubCell"/>
</dbReference>
<keyword evidence="6 8" id="KW-0675">Receptor</keyword>
<protein>
    <recommendedName>
        <fullName evidence="8">Gustatory receptor</fullName>
    </recommendedName>
</protein>
<comment type="similarity">
    <text evidence="8">Belongs to the insect chemoreceptor superfamily. Gustatory receptor (GR) family.</text>
</comment>
<keyword evidence="2 8" id="KW-1003">Cell membrane</keyword>
<feature type="transmembrane region" description="Helical" evidence="8">
    <location>
        <begin position="271"/>
        <end position="295"/>
    </location>
</feature>